<dbReference type="GeneID" id="96993328"/>
<evidence type="ECO:0000313" key="1">
    <source>
        <dbReference type="EMBL" id="MCY9598024.1"/>
    </source>
</evidence>
<sequence length="43" mass="5255">MPPDEFQDYDFSYFVTDMDHFKKNNDWLKLQSGKKVAYFSSQR</sequence>
<proteinExistence type="predicted"/>
<dbReference type="EMBL" id="JAMDMJ010000027">
    <property type="protein sequence ID" value="MCY9598024.1"/>
    <property type="molecule type" value="Genomic_DNA"/>
</dbReference>
<dbReference type="Pfam" id="PF04439">
    <property type="entry name" value="Adenyl_transf"/>
    <property type="match status" value="1"/>
</dbReference>
<accession>A0ABT4FLX7</accession>
<keyword evidence="2" id="KW-1185">Reference proteome</keyword>
<dbReference type="InterPro" id="IPR007530">
    <property type="entry name" value="Aminoglycoside_adenylylTfrase"/>
</dbReference>
<dbReference type="Proteomes" id="UP001527202">
    <property type="component" value="Unassembled WGS sequence"/>
</dbReference>
<organism evidence="1 2">
    <name type="scientific">Paenibacillus chitinolyticus</name>
    <dbReference type="NCBI Taxonomy" id="79263"/>
    <lineage>
        <taxon>Bacteria</taxon>
        <taxon>Bacillati</taxon>
        <taxon>Bacillota</taxon>
        <taxon>Bacilli</taxon>
        <taxon>Bacillales</taxon>
        <taxon>Paenibacillaceae</taxon>
        <taxon>Paenibacillus</taxon>
    </lineage>
</organism>
<dbReference type="SUPFAM" id="SSF81301">
    <property type="entry name" value="Nucleotidyltransferase"/>
    <property type="match status" value="1"/>
</dbReference>
<evidence type="ECO:0000313" key="2">
    <source>
        <dbReference type="Proteomes" id="UP001527202"/>
    </source>
</evidence>
<dbReference type="Gene3D" id="3.30.460.10">
    <property type="entry name" value="Beta Polymerase, domain 2"/>
    <property type="match status" value="1"/>
</dbReference>
<gene>
    <name evidence="1" type="ORF">M5X16_19905</name>
</gene>
<reference evidence="1 2" key="1">
    <citation type="submission" date="2022-05" db="EMBL/GenBank/DDBJ databases">
        <title>Genome Sequencing of Bee-Associated Microbes.</title>
        <authorList>
            <person name="Dunlap C."/>
        </authorList>
    </citation>
    <scope>NUCLEOTIDE SEQUENCE [LARGE SCALE GENOMIC DNA]</scope>
    <source>
        <strain evidence="1 2">NRRL B-23120</strain>
    </source>
</reference>
<dbReference type="InterPro" id="IPR043519">
    <property type="entry name" value="NT_sf"/>
</dbReference>
<protein>
    <submittedName>
        <fullName evidence="1">Aminoglycoside 6-adenylyltransferase</fullName>
    </submittedName>
</protein>
<dbReference type="RefSeq" id="WP_268630289.1">
    <property type="nucleotide sequence ID" value="NZ_CP026520.1"/>
</dbReference>
<comment type="caution">
    <text evidence="1">The sequence shown here is derived from an EMBL/GenBank/DDBJ whole genome shotgun (WGS) entry which is preliminary data.</text>
</comment>
<name>A0ABT4FLX7_9BACL</name>